<organism evidence="9 10">
    <name type="scientific">Hibiscus sabdariffa</name>
    <name type="common">roselle</name>
    <dbReference type="NCBI Taxonomy" id="183260"/>
    <lineage>
        <taxon>Eukaryota</taxon>
        <taxon>Viridiplantae</taxon>
        <taxon>Streptophyta</taxon>
        <taxon>Embryophyta</taxon>
        <taxon>Tracheophyta</taxon>
        <taxon>Spermatophyta</taxon>
        <taxon>Magnoliopsida</taxon>
        <taxon>eudicotyledons</taxon>
        <taxon>Gunneridae</taxon>
        <taxon>Pentapetalae</taxon>
        <taxon>rosids</taxon>
        <taxon>malvids</taxon>
        <taxon>Malvales</taxon>
        <taxon>Malvaceae</taxon>
        <taxon>Malvoideae</taxon>
        <taxon>Hibiscus</taxon>
    </lineage>
</organism>
<comment type="subcellular location">
    <subcellularLocation>
        <location evidence="1">Cytoplasm</location>
    </subcellularLocation>
</comment>
<dbReference type="Pfam" id="PF04570">
    <property type="entry name" value="zf-FLZ"/>
    <property type="match status" value="1"/>
</dbReference>
<feature type="domain" description="FLZ-type" evidence="8">
    <location>
        <begin position="74"/>
        <end position="118"/>
    </location>
</feature>
<feature type="zinc finger region" description="FLZ-type" evidence="6">
    <location>
        <begin position="74"/>
        <end position="118"/>
    </location>
</feature>
<keyword evidence="5" id="KW-0863">Zinc-finger</keyword>
<proteinExistence type="inferred from homology"/>
<dbReference type="Proteomes" id="UP001396334">
    <property type="component" value="Unassembled WGS sequence"/>
</dbReference>
<evidence type="ECO:0000256" key="3">
    <source>
        <dbReference type="ARBA" id="ARBA00022490"/>
    </source>
</evidence>
<evidence type="ECO:0000256" key="2">
    <source>
        <dbReference type="ARBA" id="ARBA00009374"/>
    </source>
</evidence>
<name>A0ABR2REY2_9ROSI</name>
<dbReference type="PANTHER" id="PTHR33059">
    <property type="entry name" value="FCS-LIKE ZINC FINGER 5"/>
    <property type="match status" value="1"/>
</dbReference>
<keyword evidence="5" id="KW-0862">Zinc</keyword>
<evidence type="ECO:0000256" key="5">
    <source>
        <dbReference type="ARBA" id="ARBA00022771"/>
    </source>
</evidence>
<reference evidence="9 10" key="1">
    <citation type="journal article" date="2024" name="G3 (Bethesda)">
        <title>Genome assembly of Hibiscus sabdariffa L. provides insights into metabolisms of medicinal natural products.</title>
        <authorList>
            <person name="Kim T."/>
        </authorList>
    </citation>
    <scope>NUCLEOTIDE SEQUENCE [LARGE SCALE GENOMIC DNA]</scope>
    <source>
        <strain evidence="9">TK-2024</strain>
        <tissue evidence="9">Old leaves</tissue>
    </source>
</reference>
<feature type="compositionally biased region" description="Low complexity" evidence="7">
    <location>
        <begin position="140"/>
        <end position="151"/>
    </location>
</feature>
<evidence type="ECO:0000313" key="9">
    <source>
        <dbReference type="EMBL" id="KAK9011304.1"/>
    </source>
</evidence>
<keyword evidence="4" id="KW-0479">Metal-binding</keyword>
<evidence type="ECO:0000259" key="8">
    <source>
        <dbReference type="PROSITE" id="PS51795"/>
    </source>
</evidence>
<evidence type="ECO:0000256" key="1">
    <source>
        <dbReference type="ARBA" id="ARBA00004496"/>
    </source>
</evidence>
<dbReference type="PROSITE" id="PS51795">
    <property type="entry name" value="ZF_FLZ"/>
    <property type="match status" value="1"/>
</dbReference>
<gene>
    <name evidence="9" type="ORF">V6N11_044156</name>
</gene>
<dbReference type="EMBL" id="JBBPBN010000023">
    <property type="protein sequence ID" value="KAK9011304.1"/>
    <property type="molecule type" value="Genomic_DNA"/>
</dbReference>
<evidence type="ECO:0000313" key="10">
    <source>
        <dbReference type="Proteomes" id="UP001396334"/>
    </source>
</evidence>
<comment type="similarity">
    <text evidence="2">Belongs to the FLZ family.</text>
</comment>
<accession>A0ABR2REY2</accession>
<feature type="region of interest" description="Disordered" evidence="7">
    <location>
        <begin position="114"/>
        <end position="160"/>
    </location>
</feature>
<dbReference type="InterPro" id="IPR007650">
    <property type="entry name" value="Zf-FLZ_dom"/>
</dbReference>
<evidence type="ECO:0000256" key="6">
    <source>
        <dbReference type="PROSITE-ProRule" id="PRU01131"/>
    </source>
</evidence>
<evidence type="ECO:0000256" key="7">
    <source>
        <dbReference type="SAM" id="MobiDB-lite"/>
    </source>
</evidence>
<protein>
    <recommendedName>
        <fullName evidence="8">FLZ-type domain-containing protein</fullName>
    </recommendedName>
</protein>
<sequence length="160" mass="17511">MLLGKRTRQPIKRTTSMSGITVNVEDQHPIADPPPGNHPYDQRFLAMVSPRNPASARSAFFTDHVVDATAAAAPFLRSCWLCSRRLAPGRDIYMYRGDTAFCSLECREKQMKKDERKEKLKVNAIAGASEREDGHGHGHATSTTAATSSKTSKAEPVVAA</sequence>
<comment type="caution">
    <text evidence="9">The sequence shown here is derived from an EMBL/GenBank/DDBJ whole genome shotgun (WGS) entry which is preliminary data.</text>
</comment>
<evidence type="ECO:0000256" key="4">
    <source>
        <dbReference type="ARBA" id="ARBA00022723"/>
    </source>
</evidence>
<keyword evidence="10" id="KW-1185">Reference proteome</keyword>
<dbReference type="PANTHER" id="PTHR33059:SF76">
    <property type="entry name" value="FCS-LIKE ZINC FINGER 7"/>
    <property type="match status" value="1"/>
</dbReference>
<keyword evidence="3" id="KW-0963">Cytoplasm</keyword>